<organism evidence="2 3">
    <name type="scientific">Koleobacter methoxysyntrophicus</name>
    <dbReference type="NCBI Taxonomy" id="2751313"/>
    <lineage>
        <taxon>Bacteria</taxon>
        <taxon>Bacillati</taxon>
        <taxon>Bacillota</taxon>
        <taxon>Clostridia</taxon>
        <taxon>Koleobacterales</taxon>
        <taxon>Koleobacteraceae</taxon>
        <taxon>Koleobacter</taxon>
    </lineage>
</organism>
<sequence>MRVMQDNIKEVEGKIEKLEEEIPKKQEEIQMLKKIREDLKRIQKTLSEENRTLMDKLWEKAGYRERQKLVFGTSKKIVNVQDGIYRFCGICFAYKLAGYKDFTIFE</sequence>
<evidence type="ECO:0000256" key="1">
    <source>
        <dbReference type="SAM" id="Coils"/>
    </source>
</evidence>
<keyword evidence="3" id="KW-1185">Reference proteome</keyword>
<dbReference type="EMBL" id="CP059066">
    <property type="protein sequence ID" value="QSQ10478.1"/>
    <property type="molecule type" value="Genomic_DNA"/>
</dbReference>
<gene>
    <name evidence="2" type="ORF">H0A61_02886</name>
</gene>
<feature type="coiled-coil region" evidence="1">
    <location>
        <begin position="1"/>
        <end position="56"/>
    </location>
</feature>
<evidence type="ECO:0000313" key="3">
    <source>
        <dbReference type="Proteomes" id="UP000662904"/>
    </source>
</evidence>
<keyword evidence="1" id="KW-0175">Coiled coil</keyword>
<proteinExistence type="predicted"/>
<dbReference type="RefSeq" id="WP_206707785.1">
    <property type="nucleotide sequence ID" value="NZ_CP059066.1"/>
</dbReference>
<name>A0A8A0RSJ8_9FIRM</name>
<protein>
    <submittedName>
        <fullName evidence="2">Uncharacterized protein</fullName>
    </submittedName>
</protein>
<reference evidence="2" key="1">
    <citation type="submission" date="2020-07" db="EMBL/GenBank/DDBJ databases">
        <title>Koleobacter methoxysyntrophicus gen. nov., sp. nov., a novel anaerobic bacterium isolated from deep subsurface oil field and proposal of Koleobacterales ord. nov. in the phylum Firmicutes.</title>
        <authorList>
            <person name="Sakamoto S."/>
            <person name="Tamaki H."/>
        </authorList>
    </citation>
    <scope>NUCLEOTIDE SEQUENCE</scope>
    <source>
        <strain evidence="2">NRmbB1</strain>
    </source>
</reference>
<accession>A0A8A0RSJ8</accession>
<evidence type="ECO:0000313" key="2">
    <source>
        <dbReference type="EMBL" id="QSQ10478.1"/>
    </source>
</evidence>
<dbReference type="KEGG" id="kme:H0A61_02886"/>
<dbReference type="Proteomes" id="UP000662904">
    <property type="component" value="Chromosome"/>
</dbReference>
<dbReference type="AlphaFoldDB" id="A0A8A0RSJ8"/>